<dbReference type="AlphaFoldDB" id="K5BHQ2"/>
<dbReference type="PATRIC" id="fig|1122247.3.peg.104"/>
<evidence type="ECO:0000256" key="1">
    <source>
        <dbReference type="SAM" id="Phobius"/>
    </source>
</evidence>
<keyword evidence="3" id="KW-1185">Reference proteome</keyword>
<dbReference type="Proteomes" id="UP000006265">
    <property type="component" value="Unassembled WGS sequence"/>
</dbReference>
<comment type="caution">
    <text evidence="2">The sequence shown here is derived from an EMBL/GenBank/DDBJ whole genome shotgun (WGS) entry which is preliminary data.</text>
</comment>
<sequence>MADIAKSIVVTLIGADFAVGDGAARRSSRRVRRVPLIALIALLVWLWEVDHWLPEMYAVVLGSYAAAAPA</sequence>
<keyword evidence="1" id="KW-1133">Transmembrane helix</keyword>
<dbReference type="EMBL" id="AMRA01000005">
    <property type="protein sequence ID" value="EKF25882.1"/>
    <property type="molecule type" value="Genomic_DNA"/>
</dbReference>
<name>K5BHQ2_MYCHD</name>
<evidence type="ECO:0000313" key="2">
    <source>
        <dbReference type="EMBL" id="EKF25882.1"/>
    </source>
</evidence>
<dbReference type="STRING" id="1122247.GCA_000379865_03682"/>
<gene>
    <name evidence="2" type="ORF">C731_0114</name>
</gene>
<accession>K5BHQ2</accession>
<organism evidence="2 3">
    <name type="scientific">Mycolicibacterium hassiacum (strain DSM 44199 / CIP 105218 / JCM 12690 / 3849)</name>
    <name type="common">Mycobacterium hassiacum</name>
    <dbReference type="NCBI Taxonomy" id="1122247"/>
    <lineage>
        <taxon>Bacteria</taxon>
        <taxon>Bacillati</taxon>
        <taxon>Actinomycetota</taxon>
        <taxon>Actinomycetes</taxon>
        <taxon>Mycobacteriales</taxon>
        <taxon>Mycobacteriaceae</taxon>
        <taxon>Mycolicibacterium</taxon>
    </lineage>
</organism>
<protein>
    <submittedName>
        <fullName evidence="2">Uncharacterized protein</fullName>
    </submittedName>
</protein>
<proteinExistence type="predicted"/>
<feature type="transmembrane region" description="Helical" evidence="1">
    <location>
        <begin position="34"/>
        <end position="53"/>
    </location>
</feature>
<dbReference type="RefSeq" id="WP_005623301.1">
    <property type="nucleotide sequence ID" value="NZ_AMRA01000005.1"/>
</dbReference>
<keyword evidence="1" id="KW-0812">Transmembrane</keyword>
<keyword evidence="1" id="KW-0472">Membrane</keyword>
<evidence type="ECO:0000313" key="3">
    <source>
        <dbReference type="Proteomes" id="UP000006265"/>
    </source>
</evidence>
<reference evidence="2 3" key="1">
    <citation type="journal article" date="2012" name="J. Bacteriol.">
        <title>Genome sequence of Mycobacterium hassiacum DSM 44199, a rare source of heat-stable mycobacterial proteins.</title>
        <authorList>
            <person name="Tiago I."/>
            <person name="Maranha A."/>
            <person name="Mendes V."/>
            <person name="Alarico S."/>
            <person name="Moynihan P.J."/>
            <person name="Clarke A.J."/>
            <person name="Macedo-Ribeiro S."/>
            <person name="Pereira P.J."/>
            <person name="Empadinhas N."/>
        </authorList>
    </citation>
    <scope>NUCLEOTIDE SEQUENCE [LARGE SCALE GENOMIC DNA]</scope>
    <source>
        <strain evidence="3">DSM 44199 / CIP 105218 / JCM 12690 / 3849</strain>
    </source>
</reference>